<accession>B7AVT2</accession>
<dbReference type="eggNOG" id="ENOG502ZRIE">
    <property type="taxonomic scope" value="Bacteria"/>
</dbReference>
<gene>
    <name evidence="1" type="ORF">BACPEC_02832</name>
</gene>
<dbReference type="AlphaFoldDB" id="B7AVT2"/>
<reference evidence="1 2" key="1">
    <citation type="submission" date="2008-11" db="EMBL/GenBank/DDBJ databases">
        <title>Draft genome sequence of Bacteroides pectinophilus (ATCC 43243).</title>
        <authorList>
            <person name="Sudarsanam P."/>
            <person name="Ley R."/>
            <person name="Guruge J."/>
            <person name="Turnbaugh P.J."/>
            <person name="Mahowald M."/>
            <person name="Liep D."/>
            <person name="Gordon J."/>
        </authorList>
    </citation>
    <scope>NUCLEOTIDE SEQUENCE [LARGE SCALE GENOMIC DNA]</scope>
    <source>
        <strain evidence="1 2">ATCC 43243</strain>
    </source>
</reference>
<evidence type="ECO:0008006" key="3">
    <source>
        <dbReference type="Google" id="ProtNLM"/>
    </source>
</evidence>
<dbReference type="HOGENOM" id="CLU_095585_0_0_9"/>
<organism evidence="1 2">
    <name type="scientific">[Bacteroides] pectinophilus ATCC 43243</name>
    <dbReference type="NCBI Taxonomy" id="483218"/>
    <lineage>
        <taxon>Bacteria</taxon>
        <taxon>Bacillati</taxon>
        <taxon>Bacillota</taxon>
        <taxon>Clostridia</taxon>
        <taxon>Eubacteriales</taxon>
    </lineage>
</organism>
<proteinExistence type="predicted"/>
<keyword evidence="2" id="KW-1185">Reference proteome</keyword>
<dbReference type="EMBL" id="ABVQ01000037">
    <property type="protein sequence ID" value="EEC56323.1"/>
    <property type="molecule type" value="Genomic_DNA"/>
</dbReference>
<protein>
    <recommendedName>
        <fullName evidence="3">Catalase</fullName>
    </recommendedName>
</protein>
<comment type="caution">
    <text evidence="1">The sequence shown here is derived from an EMBL/GenBank/DDBJ whole genome shotgun (WGS) entry which is preliminary data.</text>
</comment>
<evidence type="ECO:0000313" key="1">
    <source>
        <dbReference type="EMBL" id="EEC56323.1"/>
    </source>
</evidence>
<dbReference type="Pfam" id="PF18907">
    <property type="entry name" value="DUF5662"/>
    <property type="match status" value="1"/>
</dbReference>
<name>B7AVT2_9FIRM</name>
<reference evidence="1 2" key="2">
    <citation type="submission" date="2008-11" db="EMBL/GenBank/DDBJ databases">
        <authorList>
            <person name="Fulton L."/>
            <person name="Clifton S."/>
            <person name="Fulton B."/>
            <person name="Xu J."/>
            <person name="Minx P."/>
            <person name="Pepin K.H."/>
            <person name="Johnson M."/>
            <person name="Bhonagiri V."/>
            <person name="Nash W.E."/>
            <person name="Mardis E.R."/>
            <person name="Wilson R.K."/>
        </authorList>
    </citation>
    <scope>NUCLEOTIDE SEQUENCE [LARGE SCALE GENOMIC DNA]</scope>
    <source>
        <strain evidence="1 2">ATCC 43243</strain>
    </source>
</reference>
<dbReference type="Proteomes" id="UP000003136">
    <property type="component" value="Unassembled WGS sequence"/>
</dbReference>
<evidence type="ECO:0000313" key="2">
    <source>
        <dbReference type="Proteomes" id="UP000003136"/>
    </source>
</evidence>
<dbReference type="InterPro" id="IPR043721">
    <property type="entry name" value="DUF5662"/>
</dbReference>
<dbReference type="STRING" id="483218.BACPEC_02832"/>
<sequence>MDRYKITAKKFFGHLRTITRHRHKVMMHCFKAGIFRQGLRHDLSKYSPVEFMTGARYYQGTRSPNEAERETIGYSVAWIHHKGRNPHHFEYWTDYNLTTRQVEPVPMPKKYVVEMFCDRVAASKIYNGASYTDADSIEYYYREKSRRLHPDTAKDIELLLNMLKDKGEKETFRYIRKVYNKK</sequence>